<evidence type="ECO:0000313" key="2">
    <source>
        <dbReference type="Proteomes" id="UP001269267"/>
    </source>
</evidence>
<evidence type="ECO:0000313" key="1">
    <source>
        <dbReference type="EMBL" id="MDR5876483.1"/>
    </source>
</evidence>
<proteinExistence type="predicted"/>
<reference evidence="1 2" key="1">
    <citation type="submission" date="2023-04" db="EMBL/GenBank/DDBJ databases">
        <title>A long-awaited taxogenomic arrangement of the family Halomonadaceae.</title>
        <authorList>
            <person name="De La Haba R."/>
            <person name="Chuvochina M."/>
            <person name="Wittouck S."/>
            <person name="Arahal D.R."/>
            <person name="Sanchez-Porro C."/>
            <person name="Hugenholtz P."/>
            <person name="Ventosa A."/>
        </authorList>
    </citation>
    <scope>NUCLEOTIDE SEQUENCE [LARGE SCALE GENOMIC DNA]</scope>
    <source>
        <strain evidence="1 2">DSM 18042</strain>
    </source>
</reference>
<sequence length="43" mass="5154">MASLAGYGSRRINQEKRMVYNVTDDVLHIARLRYYYWLNVAFV</sequence>
<dbReference type="InterPro" id="IPR035093">
    <property type="entry name" value="RelE/ParE_toxin_dom_sf"/>
</dbReference>
<comment type="caution">
    <text evidence="1">The sequence shown here is derived from an EMBL/GenBank/DDBJ whole genome shotgun (WGS) entry which is preliminary data.</text>
</comment>
<dbReference type="Pfam" id="PF06769">
    <property type="entry name" value="YoeB_toxin"/>
    <property type="match status" value="1"/>
</dbReference>
<protein>
    <submittedName>
        <fullName evidence="1">Type II toxin-antitoxin system YoeB family toxin</fullName>
    </submittedName>
</protein>
<dbReference type="Gene3D" id="3.30.2310.20">
    <property type="entry name" value="RelE-like"/>
    <property type="match status" value="1"/>
</dbReference>
<dbReference type="RefSeq" id="WP_310541039.1">
    <property type="nucleotide sequence ID" value="NZ_JARWAI010000015.1"/>
</dbReference>
<dbReference type="SUPFAM" id="SSF143011">
    <property type="entry name" value="RelE-like"/>
    <property type="match status" value="1"/>
</dbReference>
<keyword evidence="2" id="KW-1185">Reference proteome</keyword>
<organism evidence="1 2">
    <name type="scientific">Vreelandella gomseomensis</name>
    <dbReference type="NCBI Taxonomy" id="370766"/>
    <lineage>
        <taxon>Bacteria</taxon>
        <taxon>Pseudomonadati</taxon>
        <taxon>Pseudomonadota</taxon>
        <taxon>Gammaproteobacteria</taxon>
        <taxon>Oceanospirillales</taxon>
        <taxon>Halomonadaceae</taxon>
        <taxon>Vreelandella</taxon>
    </lineage>
</organism>
<dbReference type="InterPro" id="IPR009614">
    <property type="entry name" value="YoeB_toxin"/>
</dbReference>
<gene>
    <name evidence="1" type="ORF">QC815_16355</name>
</gene>
<name>A0ABU1GG89_9GAMM</name>
<accession>A0ABU1GG89</accession>
<dbReference type="Proteomes" id="UP001269267">
    <property type="component" value="Unassembled WGS sequence"/>
</dbReference>
<dbReference type="EMBL" id="JARWAI010000015">
    <property type="protein sequence ID" value="MDR5876483.1"/>
    <property type="molecule type" value="Genomic_DNA"/>
</dbReference>